<dbReference type="Proteomes" id="UP000236721">
    <property type="component" value="Unassembled WGS sequence"/>
</dbReference>
<evidence type="ECO:0000313" key="6">
    <source>
        <dbReference type="Proteomes" id="UP000236721"/>
    </source>
</evidence>
<proteinExistence type="predicted"/>
<dbReference type="InterPro" id="IPR036390">
    <property type="entry name" value="WH_DNA-bd_sf"/>
</dbReference>
<accession>A0A1H6AZT2</accession>
<dbReference type="RefSeq" id="WP_103881452.1">
    <property type="nucleotide sequence ID" value="NZ_FNVG01000018.1"/>
</dbReference>
<dbReference type="EMBL" id="FNVG01000018">
    <property type="protein sequence ID" value="SEG53316.1"/>
    <property type="molecule type" value="Genomic_DNA"/>
</dbReference>
<dbReference type="AlphaFoldDB" id="A0A1H6AZT2"/>
<dbReference type="InterPro" id="IPR036388">
    <property type="entry name" value="WH-like_DNA-bd_sf"/>
</dbReference>
<keyword evidence="6" id="KW-1185">Reference proteome</keyword>
<dbReference type="GO" id="GO:0003677">
    <property type="term" value="F:DNA binding"/>
    <property type="evidence" value="ECO:0007669"/>
    <property type="project" value="UniProtKB-KW"/>
</dbReference>
<evidence type="ECO:0000259" key="4">
    <source>
        <dbReference type="PROSITE" id="PS50949"/>
    </source>
</evidence>
<evidence type="ECO:0000313" key="5">
    <source>
        <dbReference type="EMBL" id="SEG53316.1"/>
    </source>
</evidence>
<keyword evidence="3" id="KW-0804">Transcription</keyword>
<dbReference type="SMART" id="SM00345">
    <property type="entry name" value="HTH_GNTR"/>
    <property type="match status" value="1"/>
</dbReference>
<reference evidence="6" key="1">
    <citation type="submission" date="2016-10" db="EMBL/GenBank/DDBJ databases">
        <authorList>
            <person name="Varghese N."/>
            <person name="Submissions S."/>
        </authorList>
    </citation>
    <scope>NUCLEOTIDE SEQUENCE [LARGE SCALE GENOMIC DNA]</scope>
    <source>
        <strain evidence="6">CGMCC 1.7062</strain>
    </source>
</reference>
<dbReference type="InterPro" id="IPR000524">
    <property type="entry name" value="Tscrpt_reg_HTH_GntR"/>
</dbReference>
<dbReference type="Pfam" id="PF00392">
    <property type="entry name" value="GntR"/>
    <property type="match status" value="1"/>
</dbReference>
<dbReference type="SUPFAM" id="SSF46785">
    <property type="entry name" value="Winged helix' DNA-binding domain"/>
    <property type="match status" value="1"/>
</dbReference>
<evidence type="ECO:0000256" key="2">
    <source>
        <dbReference type="ARBA" id="ARBA00023125"/>
    </source>
</evidence>
<evidence type="ECO:0000256" key="3">
    <source>
        <dbReference type="ARBA" id="ARBA00023163"/>
    </source>
</evidence>
<dbReference type="OrthoDB" id="5906404at2"/>
<evidence type="ECO:0000256" key="1">
    <source>
        <dbReference type="ARBA" id="ARBA00023015"/>
    </source>
</evidence>
<keyword evidence="1" id="KW-0805">Transcription regulation</keyword>
<dbReference type="GO" id="GO:0003700">
    <property type="term" value="F:DNA-binding transcription factor activity"/>
    <property type="evidence" value="ECO:0007669"/>
    <property type="project" value="InterPro"/>
</dbReference>
<dbReference type="Gene3D" id="1.10.10.10">
    <property type="entry name" value="Winged helix-like DNA-binding domain superfamily/Winged helix DNA-binding domain"/>
    <property type="match status" value="1"/>
</dbReference>
<name>A0A1H6AZT2_9VIBR</name>
<organism evidence="5 6">
    <name type="scientific">Vibrio hangzhouensis</name>
    <dbReference type="NCBI Taxonomy" id="462991"/>
    <lineage>
        <taxon>Bacteria</taxon>
        <taxon>Pseudomonadati</taxon>
        <taxon>Pseudomonadota</taxon>
        <taxon>Gammaproteobacteria</taxon>
        <taxon>Vibrionales</taxon>
        <taxon>Vibrionaceae</taxon>
        <taxon>Vibrio</taxon>
    </lineage>
</organism>
<sequence length="237" mass="27612">MSTVKEKAKLYLENDIIEQILAPSERLIIRELSDRYKLGLSPLREAVQELSHIGYIQYRPNFGACVTTLSLDELSAIIDYLAQQIEAKSYVKKESPRHRINEYQVLYHYKKLCEHTDVSPPHLPDFLKADEHMVALIECLIPTNPASIVQQTNLRALQILRRYLRLYSIHFCTEWRRILPRNELDLVVHKAVYSANSNYRQLLIDYLVHIRKVIKDSMILGPREGHYYGGRRPVSAA</sequence>
<feature type="domain" description="HTH gntR-type" evidence="4">
    <location>
        <begin position="2"/>
        <end position="69"/>
    </location>
</feature>
<dbReference type="PROSITE" id="PS50949">
    <property type="entry name" value="HTH_GNTR"/>
    <property type="match status" value="1"/>
</dbReference>
<protein>
    <submittedName>
        <fullName evidence="5">Transcriptional regulator, GntR family</fullName>
    </submittedName>
</protein>
<gene>
    <name evidence="5" type="ORF">SAMN04488244_1184</name>
</gene>
<keyword evidence="2" id="KW-0238">DNA-binding</keyword>